<feature type="transmembrane region" description="Helical" evidence="14">
    <location>
        <begin position="161"/>
        <end position="179"/>
    </location>
</feature>
<comment type="subcellular location">
    <subcellularLocation>
        <location evidence="1">Endoplasmic reticulum membrane</location>
        <topology evidence="1">Multi-pass membrane protein</topology>
    </subcellularLocation>
</comment>
<feature type="transmembrane region" description="Helical" evidence="14">
    <location>
        <begin position="360"/>
        <end position="379"/>
    </location>
</feature>
<feature type="transmembrane region" description="Helical" evidence="14">
    <location>
        <begin position="410"/>
        <end position="429"/>
    </location>
</feature>
<evidence type="ECO:0000256" key="2">
    <source>
        <dbReference type="ARBA" id="ARBA00004922"/>
    </source>
</evidence>
<evidence type="ECO:0000256" key="10">
    <source>
        <dbReference type="ARBA" id="ARBA00022989"/>
    </source>
</evidence>
<evidence type="ECO:0000256" key="9">
    <source>
        <dbReference type="ARBA" id="ARBA00022824"/>
    </source>
</evidence>
<dbReference type="Proteomes" id="UP000236544">
    <property type="component" value="Unassembled WGS sequence"/>
</dbReference>
<dbReference type="GO" id="GO:0005789">
    <property type="term" value="C:endoplasmic reticulum membrane"/>
    <property type="evidence" value="ECO:0007669"/>
    <property type="project" value="UniProtKB-SubCell"/>
</dbReference>
<comment type="similarity">
    <text evidence="3 14">Belongs to the ALG10 glucosyltransferase family.</text>
</comment>
<keyword evidence="8 14" id="KW-0812">Transmembrane</keyword>
<organism evidence="15 16">
    <name type="scientific">Lachancea quebecensis</name>
    <dbReference type="NCBI Taxonomy" id="1654605"/>
    <lineage>
        <taxon>Eukaryota</taxon>
        <taxon>Fungi</taxon>
        <taxon>Dikarya</taxon>
        <taxon>Ascomycota</taxon>
        <taxon>Saccharomycotina</taxon>
        <taxon>Saccharomycetes</taxon>
        <taxon>Saccharomycetales</taxon>
        <taxon>Saccharomycetaceae</taxon>
        <taxon>Lachancea</taxon>
    </lineage>
</organism>
<comment type="function">
    <text evidence="12">Dol-P-Glc:Glc(2)Man(9)GlcNAc(2)-PP-Dol alpha-1,2-glucosyltransferase that operates in the biosynthetic pathway of dolichol-linked oligosaccharides, the glycan precursors employed in protein asparagine (N)-glycosylation. The assembly of dolichol-linked oligosaccharides begins on the cytosolic side of the endoplasmic reticulum membrane and finishes in its lumen. The sequential addition of sugars to dolichol pyrophosphate produces dolichol-linked oligosaccharides containing fourteen sugars, including two GlcNAcs, nine mannoses and three glucoses. Once assembled, the oligosaccharide is transferred from the lipid to nascent proteins by oligosaccharyltransferases. In the lumen of the endoplasmic reticulum, adds the third and last glucose residue from dolichyl phosphate glucose (Dol-P-Glc) onto the lipid-linked oligosaccharide intermediate Glc(2)Man(9)GlcNAc(2)-PP-Dol to produce Glc(3)Man(9)GlcNAc(2)-PP-Dol.</text>
</comment>
<accession>A0A0P1KWQ0</accession>
<reference evidence="16" key="1">
    <citation type="submission" date="2015-10" db="EMBL/GenBank/DDBJ databases">
        <authorList>
            <person name="Devillers H."/>
        </authorList>
    </citation>
    <scope>NUCLEOTIDE SEQUENCE [LARGE SCALE GENOMIC DNA]</scope>
</reference>
<dbReference type="PANTHER" id="PTHR12989">
    <property type="entry name" value="ALPHA-1,2-GLUCOSYLTRANSFERASE ALG10"/>
    <property type="match status" value="1"/>
</dbReference>
<evidence type="ECO:0000256" key="13">
    <source>
        <dbReference type="ARBA" id="ARBA00048064"/>
    </source>
</evidence>
<name>A0A0P1KWQ0_9SACH</name>
<dbReference type="OrthoDB" id="4769at2759"/>
<feature type="transmembrane region" description="Helical" evidence="14">
    <location>
        <begin position="20"/>
        <end position="41"/>
    </location>
</feature>
<evidence type="ECO:0000256" key="11">
    <source>
        <dbReference type="ARBA" id="ARBA00023136"/>
    </source>
</evidence>
<dbReference type="EMBL" id="LN890565">
    <property type="protein sequence ID" value="CUS21333.1"/>
    <property type="molecule type" value="Genomic_DNA"/>
</dbReference>
<keyword evidence="9" id="KW-0256">Endoplasmic reticulum</keyword>
<protein>
    <recommendedName>
        <fullName evidence="5 14">Dol-P-Glc:Glc(2)Man(9)GlcNAc(2)-PP-Dol alpha-1,2-glucosyltransferase</fullName>
        <ecNumber evidence="4 14">2.4.1.256</ecNumber>
    </recommendedName>
</protein>
<sequence>MDTKDEKELTLEEKLETEILYEVEVGFLVNLIAWPLLLLYFGATFAKLASSVVPYQFIDEIFHVKQTIQYIGGNWKAWDPKITTPPGLYVLGWFNYQWLRPLTSWSSLTILRLTNLIGGIVILPLVVLRPLFLFNAIGFWPVSLICFPLMASYYYLYYTDVWSSIFILESLTLAITLPFGETTSIWLSALSALISCFFRQTNIVWNIFIMVVVIERRALIHKDFNNVHFNNYLKFTIHAVDNFKQVVLPYGLNLALFATFVVYNRSLTLGDKDNHAAGIHLTQMLYCIVFIAFFSAPLWISKAGLDYYRSRVQAKKFRTFLELLGIMLIIRFFSVVHPFLLADNRHYTFYLFKKIITRNFWFKYLLMPWVYHFSTVNYIEIMRQKVMHFHPILPIEIKNPAELPVQLTHISWTALIICTFMTVVPSPLFEPRYYILPYFFWRLFLTPSSDSILGNSQSQSELKYCKRLALEFGWFMCINVLTLCIFALRSFMWEDEANPQRIIW</sequence>
<evidence type="ECO:0000256" key="6">
    <source>
        <dbReference type="ARBA" id="ARBA00022676"/>
    </source>
</evidence>
<dbReference type="EC" id="2.4.1.256" evidence="4 14"/>
<evidence type="ECO:0000256" key="8">
    <source>
        <dbReference type="ARBA" id="ARBA00022692"/>
    </source>
</evidence>
<dbReference type="Pfam" id="PF04922">
    <property type="entry name" value="DIE2_ALG10"/>
    <property type="match status" value="1"/>
</dbReference>
<comment type="pathway">
    <text evidence="2">Protein modification; protein glycosylation.</text>
</comment>
<feature type="transmembrane region" description="Helical" evidence="14">
    <location>
        <begin position="283"/>
        <end position="300"/>
    </location>
</feature>
<dbReference type="UniPathway" id="UPA00378"/>
<feature type="transmembrane region" description="Helical" evidence="14">
    <location>
        <begin position="246"/>
        <end position="263"/>
    </location>
</feature>
<keyword evidence="11 14" id="KW-0472">Membrane</keyword>
<evidence type="ECO:0000256" key="12">
    <source>
        <dbReference type="ARBA" id="ARBA00044727"/>
    </source>
</evidence>
<evidence type="ECO:0000256" key="7">
    <source>
        <dbReference type="ARBA" id="ARBA00022679"/>
    </source>
</evidence>
<evidence type="ECO:0000256" key="3">
    <source>
        <dbReference type="ARBA" id="ARBA00010600"/>
    </source>
</evidence>
<evidence type="ECO:0000256" key="5">
    <source>
        <dbReference type="ARBA" id="ARBA00018512"/>
    </source>
</evidence>
<proteinExistence type="inferred from homology"/>
<dbReference type="InterPro" id="IPR016900">
    <property type="entry name" value="Alg10"/>
</dbReference>
<dbReference type="PANTHER" id="PTHR12989:SF10">
    <property type="entry name" value="DOL-P-GLC:GLC(2)MAN(9)GLCNAC(2)-PP-DOL ALPHA-1,2-GLUCOSYLTRANSFERASE-RELATED"/>
    <property type="match status" value="1"/>
</dbReference>
<evidence type="ECO:0000256" key="4">
    <source>
        <dbReference type="ARBA" id="ARBA00011967"/>
    </source>
</evidence>
<feature type="transmembrane region" description="Helical" evidence="14">
    <location>
        <begin position="185"/>
        <end position="214"/>
    </location>
</feature>
<dbReference type="AlphaFoldDB" id="A0A0P1KWQ0"/>
<evidence type="ECO:0000313" key="16">
    <source>
        <dbReference type="Proteomes" id="UP000236544"/>
    </source>
</evidence>
<dbReference type="GO" id="GO:0106073">
    <property type="term" value="F:dolichyl pyrophosphate Glc2Man9GlcNAc2 alpha-1,2-glucosyltransferase activity"/>
    <property type="evidence" value="ECO:0007669"/>
    <property type="project" value="UniProtKB-UniRule"/>
</dbReference>
<dbReference type="GO" id="GO:0006488">
    <property type="term" value="P:dolichol-linked oligosaccharide biosynthetic process"/>
    <property type="evidence" value="ECO:0007669"/>
    <property type="project" value="UniProtKB-UniRule"/>
</dbReference>
<keyword evidence="6 14" id="KW-0328">Glycosyltransferase</keyword>
<evidence type="ECO:0000256" key="1">
    <source>
        <dbReference type="ARBA" id="ARBA00004477"/>
    </source>
</evidence>
<evidence type="ECO:0000313" key="15">
    <source>
        <dbReference type="EMBL" id="CUS21333.1"/>
    </source>
</evidence>
<feature type="transmembrane region" description="Helical" evidence="14">
    <location>
        <begin position="468"/>
        <end position="488"/>
    </location>
</feature>
<comment type="catalytic activity">
    <reaction evidence="13">
        <text>an alpha-D-Glc-(1-&gt;3)-alpha-D-Glc-(1-&gt;3)-alpha-D-Man-(1-&gt;2)-alpha-D-Man-(1-&gt;2)-alpha-D-Man-(1-&gt;3)-[alpha-D-Man-(1-&gt;2)-alpha-D-Man-(1-&gt;3)-[alpha-D-Man-(1-&gt;2)-alpha-D-Man-(1-&gt;6)]-alpha-D-Man-(1-&gt;6)]-beta-D-Man-(1-&gt;4)-beta-D-GlcNAc-(1-&gt;4)-alpha-D-GlcNAc-diphospho-di-trans,poly-cis-dolichol + a di-trans,poly-cis-dolichyl beta-D-glucosyl phosphate = a alpha-D-Glc-(1-&gt;2)-alpha-D-Glc-(1-&gt;3)-alpha-D-Glc-(1-&gt;3)-alpha-D-Man-(1-&gt;2)-alpha-D-Man-(1-&gt;2)-alpha-D-Man-(1-&gt;3)-[alpha-D-Man-(1-&gt;2)-alpha-D-Man-(1-&gt;3)-[alpha-D-Man-(1-&gt;2)-alpha-D-Man-(1-&gt;6)]-alpha-D-Man-(1-&gt;6)]-beta-D-Man-(1-&gt;4)-beta-D-GlcNAc-(1-&gt;4)-alpha-D-GlcNAc-diphospho-di-trans,poly-cis-dolichol + a di-trans,poly-cis-dolichyl phosphate + H(+)</text>
        <dbReference type="Rhea" id="RHEA:29543"/>
        <dbReference type="Rhea" id="RHEA-COMP:19498"/>
        <dbReference type="Rhea" id="RHEA-COMP:19502"/>
        <dbReference type="Rhea" id="RHEA-COMP:19512"/>
        <dbReference type="Rhea" id="RHEA-COMP:19522"/>
        <dbReference type="ChEBI" id="CHEBI:15378"/>
        <dbReference type="ChEBI" id="CHEBI:57525"/>
        <dbReference type="ChEBI" id="CHEBI:57683"/>
        <dbReference type="ChEBI" id="CHEBI:132522"/>
        <dbReference type="ChEBI" id="CHEBI:132523"/>
        <dbReference type="EC" id="2.4.1.256"/>
    </reaction>
    <physiologicalReaction direction="left-to-right" evidence="13">
        <dbReference type="Rhea" id="RHEA:29544"/>
    </physiologicalReaction>
</comment>
<dbReference type="PIRSF" id="PIRSF028810">
    <property type="entry name" value="Alpha1_2_glucosyltferase_Alg10"/>
    <property type="match status" value="1"/>
</dbReference>
<evidence type="ECO:0000256" key="14">
    <source>
        <dbReference type="PIRNR" id="PIRNR028810"/>
    </source>
</evidence>
<keyword evidence="10 14" id="KW-1133">Transmembrane helix</keyword>
<feature type="transmembrane region" description="Helical" evidence="14">
    <location>
        <begin position="110"/>
        <end position="132"/>
    </location>
</feature>
<keyword evidence="16" id="KW-1185">Reference proteome</keyword>
<keyword evidence="7" id="KW-0808">Transferase</keyword>
<gene>
    <name evidence="15" type="ORF">LAQU0_S03e00166g</name>
</gene>
<feature type="transmembrane region" description="Helical" evidence="14">
    <location>
        <begin position="320"/>
        <end position="340"/>
    </location>
</feature>
<feature type="transmembrane region" description="Helical" evidence="14">
    <location>
        <begin position="138"/>
        <end position="156"/>
    </location>
</feature>